<feature type="domain" description="PAS" evidence="1">
    <location>
        <begin position="24"/>
        <end position="75"/>
    </location>
</feature>
<dbReference type="NCBIfam" id="TIGR00229">
    <property type="entry name" value="sensory_box"/>
    <property type="match status" value="1"/>
</dbReference>
<dbReference type="Proteomes" id="UP000192602">
    <property type="component" value="Unassembled WGS sequence"/>
</dbReference>
<keyword evidence="2" id="KW-0675">Receptor</keyword>
<proteinExistence type="predicted"/>
<dbReference type="Gene3D" id="3.30.450.20">
    <property type="entry name" value="PAS domain"/>
    <property type="match status" value="1"/>
</dbReference>
<evidence type="ECO:0000259" key="1">
    <source>
        <dbReference type="PROSITE" id="PS50112"/>
    </source>
</evidence>
<dbReference type="OrthoDB" id="9765776at2"/>
<dbReference type="Pfam" id="PF08447">
    <property type="entry name" value="PAS_3"/>
    <property type="match status" value="1"/>
</dbReference>
<dbReference type="EMBL" id="FWWZ01000001">
    <property type="protein sequence ID" value="SMC08607.1"/>
    <property type="molecule type" value="Genomic_DNA"/>
</dbReference>
<dbReference type="STRING" id="1069081.SAMN05660197_0364"/>
<name>A0A1W1WQP0_9BACT</name>
<dbReference type="CDD" id="cd00130">
    <property type="entry name" value="PAS"/>
    <property type="match status" value="1"/>
</dbReference>
<dbReference type="InterPro" id="IPR013655">
    <property type="entry name" value="PAS_fold_3"/>
</dbReference>
<gene>
    <name evidence="2" type="ORF">SAMN05660197_0364</name>
</gene>
<organism evidence="2 3">
    <name type="scientific">Nitratiruptor tergarcus DSM 16512</name>
    <dbReference type="NCBI Taxonomy" id="1069081"/>
    <lineage>
        <taxon>Bacteria</taxon>
        <taxon>Pseudomonadati</taxon>
        <taxon>Campylobacterota</taxon>
        <taxon>Epsilonproteobacteria</taxon>
        <taxon>Nautiliales</taxon>
        <taxon>Nitratiruptoraceae</taxon>
        <taxon>Nitratiruptor</taxon>
    </lineage>
</organism>
<protein>
    <submittedName>
        <fullName evidence="2">Aerotaxis receptor</fullName>
    </submittedName>
</protein>
<dbReference type="RefSeq" id="WP_084274879.1">
    <property type="nucleotide sequence ID" value="NZ_AP026671.1"/>
</dbReference>
<dbReference type="InterPro" id="IPR000014">
    <property type="entry name" value="PAS"/>
</dbReference>
<keyword evidence="3" id="KW-1185">Reference proteome</keyword>
<evidence type="ECO:0000313" key="3">
    <source>
        <dbReference type="Proteomes" id="UP000192602"/>
    </source>
</evidence>
<accession>A0A1W1WQP0</accession>
<dbReference type="AlphaFoldDB" id="A0A1W1WQP0"/>
<dbReference type="PROSITE" id="PS50112">
    <property type="entry name" value="PAS"/>
    <property type="match status" value="1"/>
</dbReference>
<reference evidence="3" key="1">
    <citation type="submission" date="2017-04" db="EMBL/GenBank/DDBJ databases">
        <authorList>
            <person name="Varghese N."/>
            <person name="Submissions S."/>
        </authorList>
    </citation>
    <scope>NUCLEOTIDE SEQUENCE [LARGE SCALE GENOMIC DNA]</scope>
    <source>
        <strain evidence="3">DSM 16512</strain>
    </source>
</reference>
<evidence type="ECO:0000313" key="2">
    <source>
        <dbReference type="EMBL" id="SMC08607.1"/>
    </source>
</evidence>
<dbReference type="InterPro" id="IPR035965">
    <property type="entry name" value="PAS-like_dom_sf"/>
</dbReference>
<sequence length="178" mass="21040">MDTRWDMFIETEVPQDELIISRTDLKGIITYANETFARISGYRPEELIGKPHNILRHPDMPKSVFKDLWETIKAEKIWKGYVKNLRKDRGYYWVYAEISGVYKDGKLVEYKSMRSWIPKDKRIEMQNLYDKMRLEEGINIRAVSYLDGKTYQNLLDKSQKAGVTPEKLIANLINEVEN</sequence>
<dbReference type="SMART" id="SM00091">
    <property type="entry name" value="PAS"/>
    <property type="match status" value="1"/>
</dbReference>
<dbReference type="SUPFAM" id="SSF55785">
    <property type="entry name" value="PYP-like sensor domain (PAS domain)"/>
    <property type="match status" value="1"/>
</dbReference>